<dbReference type="RefSeq" id="WP_092986413.1">
    <property type="nucleotide sequence ID" value="NZ_FNFY01000013.1"/>
</dbReference>
<feature type="signal peptide" evidence="3">
    <location>
        <begin position="1"/>
        <end position="26"/>
    </location>
</feature>
<keyword evidence="6" id="KW-1185">Reference proteome</keyword>
<organism evidence="5 6">
    <name type="scientific">Lacicoccus qingdaonensis</name>
    <dbReference type="NCBI Taxonomy" id="576118"/>
    <lineage>
        <taxon>Bacteria</taxon>
        <taxon>Bacillati</taxon>
        <taxon>Bacillota</taxon>
        <taxon>Bacilli</taxon>
        <taxon>Bacillales</taxon>
        <taxon>Salinicoccaceae</taxon>
        <taxon>Lacicoccus</taxon>
    </lineage>
</organism>
<keyword evidence="2" id="KW-1133">Transmembrane helix</keyword>
<dbReference type="GO" id="GO:0004180">
    <property type="term" value="F:carboxypeptidase activity"/>
    <property type="evidence" value="ECO:0007669"/>
    <property type="project" value="UniProtKB-KW"/>
</dbReference>
<protein>
    <submittedName>
        <fullName evidence="5">Carboxypeptidase regulatory-like domain-containing protein</fullName>
    </submittedName>
</protein>
<evidence type="ECO:0000259" key="4">
    <source>
        <dbReference type="Pfam" id="PF22904"/>
    </source>
</evidence>
<dbReference type="EMBL" id="FNFY01000013">
    <property type="protein sequence ID" value="SDK89251.1"/>
    <property type="molecule type" value="Genomic_DNA"/>
</dbReference>
<gene>
    <name evidence="5" type="ORF">SAMN05216216_1131</name>
</gene>
<reference evidence="6" key="1">
    <citation type="submission" date="2016-10" db="EMBL/GenBank/DDBJ databases">
        <authorList>
            <person name="Varghese N."/>
            <person name="Submissions S."/>
        </authorList>
    </citation>
    <scope>NUCLEOTIDE SEQUENCE [LARGE SCALE GENOMIC DNA]</scope>
    <source>
        <strain evidence="6">CGMCC 1.8895</strain>
    </source>
</reference>
<dbReference type="InterPro" id="IPR013783">
    <property type="entry name" value="Ig-like_fold"/>
</dbReference>
<dbReference type="OrthoDB" id="2390447at2"/>
<proteinExistence type="predicted"/>
<evidence type="ECO:0000313" key="6">
    <source>
        <dbReference type="Proteomes" id="UP000199008"/>
    </source>
</evidence>
<accession>A0A1G9FLK4</accession>
<dbReference type="InterPro" id="IPR055074">
    <property type="entry name" value="NOMO1-3_2nd"/>
</dbReference>
<dbReference type="Proteomes" id="UP000199008">
    <property type="component" value="Unassembled WGS sequence"/>
</dbReference>
<evidence type="ECO:0000256" key="1">
    <source>
        <dbReference type="SAM" id="MobiDB-lite"/>
    </source>
</evidence>
<feature type="domain" description="NOMO second beta-sandwich" evidence="4">
    <location>
        <begin position="172"/>
        <end position="247"/>
    </location>
</feature>
<evidence type="ECO:0000256" key="3">
    <source>
        <dbReference type="SAM" id="SignalP"/>
    </source>
</evidence>
<keyword evidence="5" id="KW-0121">Carboxypeptidase</keyword>
<keyword evidence="2" id="KW-0812">Transmembrane</keyword>
<feature type="chain" id="PRO_5011615257" evidence="3">
    <location>
        <begin position="27"/>
        <end position="316"/>
    </location>
</feature>
<sequence length="316" mass="35682">MGIIKFKLLFIISSLVLVLLPAGVMANTLQPGQNFNNENNEEQNESLNENQQEQQNEYSEPSGQGDWTEPEKSYDNGGDGWYNNNNSYNDYNNDNYNNDENYYDNTNNYDSDENYYNNDGGNWEGQEPVEQYEEPVQEEPVIEEPVEEVPVIEEQVEPEPSVDVNTLDSEVFSISGETVDEAGEGVSDIELTLSGGTFDEESVTTDEDGSFLFEEVPSGNYEIEIEPTEDYEVSESTVELEVTDRSKRGMKINLTEIEEEKKEEAEETSEPVETDEDVMAAETGSLSSMDWTLIGTGIVFALISLFVLLFKKLRKN</sequence>
<keyword evidence="5" id="KW-0378">Hydrolase</keyword>
<name>A0A1G9FLK4_9BACL</name>
<keyword evidence="3" id="KW-0732">Signal</keyword>
<keyword evidence="5" id="KW-0645">Protease</keyword>
<dbReference type="SUPFAM" id="SSF49478">
    <property type="entry name" value="Cna protein B-type domain"/>
    <property type="match status" value="1"/>
</dbReference>
<dbReference type="AlphaFoldDB" id="A0A1G9FLK4"/>
<feature type="transmembrane region" description="Helical" evidence="2">
    <location>
        <begin position="291"/>
        <end position="310"/>
    </location>
</feature>
<dbReference type="STRING" id="576118.SAMN05216216_1131"/>
<feature type="region of interest" description="Disordered" evidence="1">
    <location>
        <begin position="31"/>
        <end position="111"/>
    </location>
</feature>
<dbReference type="Pfam" id="PF22904">
    <property type="entry name" value="NOMO1-like_2nd"/>
    <property type="match status" value="1"/>
</dbReference>
<evidence type="ECO:0000313" key="5">
    <source>
        <dbReference type="EMBL" id="SDK89251.1"/>
    </source>
</evidence>
<feature type="compositionally biased region" description="Low complexity" evidence="1">
    <location>
        <begin position="45"/>
        <end position="57"/>
    </location>
</feature>
<evidence type="ECO:0000256" key="2">
    <source>
        <dbReference type="SAM" id="Phobius"/>
    </source>
</evidence>
<feature type="compositionally biased region" description="Low complexity" evidence="1">
    <location>
        <begin position="81"/>
        <end position="111"/>
    </location>
</feature>
<keyword evidence="2" id="KW-0472">Membrane</keyword>
<dbReference type="Gene3D" id="2.60.40.10">
    <property type="entry name" value="Immunoglobulins"/>
    <property type="match status" value="1"/>
</dbReference>